<keyword evidence="18" id="KW-1185">Reference proteome</keyword>
<evidence type="ECO:0000256" key="6">
    <source>
        <dbReference type="ARBA" id="ARBA00022475"/>
    </source>
</evidence>
<keyword evidence="7 14" id="KW-0812">Transmembrane</keyword>
<evidence type="ECO:0000256" key="10">
    <source>
        <dbReference type="ARBA" id="ARBA00022989"/>
    </source>
</evidence>
<evidence type="ECO:0000256" key="13">
    <source>
        <dbReference type="ARBA" id="ARBA00034000"/>
    </source>
</evidence>
<evidence type="ECO:0000313" key="17">
    <source>
        <dbReference type="EMBL" id="UOQ42506.1"/>
    </source>
</evidence>
<evidence type="ECO:0000256" key="5">
    <source>
        <dbReference type="ARBA" id="ARBA00012448"/>
    </source>
</evidence>
<feature type="domain" description="Penicillin-binding protein transpeptidase" evidence="15">
    <location>
        <begin position="344"/>
        <end position="667"/>
    </location>
</feature>
<dbReference type="Gene3D" id="3.90.1310.10">
    <property type="entry name" value="Penicillin-binding protein 2a (Domain 2)"/>
    <property type="match status" value="1"/>
</dbReference>
<organism evidence="17 18">
    <name type="scientific">Halobacillus salinarum</name>
    <dbReference type="NCBI Taxonomy" id="2932257"/>
    <lineage>
        <taxon>Bacteria</taxon>
        <taxon>Bacillati</taxon>
        <taxon>Bacillota</taxon>
        <taxon>Bacilli</taxon>
        <taxon>Bacillales</taxon>
        <taxon>Bacillaceae</taxon>
        <taxon>Halobacillus</taxon>
    </lineage>
</organism>
<dbReference type="InterPro" id="IPR005311">
    <property type="entry name" value="PBP_dimer"/>
</dbReference>
<dbReference type="Pfam" id="PF03717">
    <property type="entry name" value="PBP_dimer"/>
    <property type="match status" value="1"/>
</dbReference>
<keyword evidence="8" id="KW-0133">Cell shape</keyword>
<comment type="pathway">
    <text evidence="3">Cell wall biogenesis; peptidoglycan biosynthesis.</text>
</comment>
<dbReference type="Proteomes" id="UP000831787">
    <property type="component" value="Chromosome"/>
</dbReference>
<dbReference type="PANTHER" id="PTHR30627:SF2">
    <property type="entry name" value="PEPTIDOGLYCAN D,D-TRANSPEPTIDASE MRDA"/>
    <property type="match status" value="1"/>
</dbReference>
<sequence length="701" mass="79415">MAKKKKKQQKKKSHMPIRLNIIFFIVFLLFAGLILQLGVVQILNGEEAQKQIDRTENTTTNIPVPRGEMYDRYGRVLVDNKPLYSITYTPPKGVQPEDRLELAEQLAKYIQMDADNLTERNLKEYFFLNHREEIQERIADEDTENLDNGEVYQRQLDSIKKSEIDSYSKETKKVIAIKKELDKAYALSPHVIKNANISQEEYSKVAEHLANLPGINVTSDWERSYPFGKTFKNYLGSITTRQEGVPRDDLDYYMSLDYSRNDRVGESGLEQQYEEVLRGVKEKVQYTTDKSNNVVDTNVIREGRRGQDLVLTIDIELQQKLDQIVKEELTKGVGLGNSQLDNAVAVMSDPQTGEILAMSGQTYNRNRKKDEPRVSDTSYQAIYNAYAPGSTVKGATVLTGFHEGVINTGTTIYDHPLKFYGTPTKSSYATLQYTNYLKALRKSSNVFMFYVALWLGGEHYEPNTKLDFKPGTYETFLYNFNQFGLGVETGIDLPYEATGFEGKNPSPGNILDFAIGQYSTYTALQMNQYVSTIANGGSRLRTRLVREIHDPATVGQDLGPTDKIYSPKVLNKLEMSDQNIGRVQEGFRQVMQTPGGTAYSDFHSKSYNPAGKSGTAEVTKYEKGNNGYISHEDLENLTLVAYAPYKNPEVAISVMVPYMNASGEHVNYHIGERALDAYFDLKKQREKDGINMDIGNKKENE</sequence>
<keyword evidence="10 14" id="KW-1133">Transmembrane helix</keyword>
<gene>
    <name evidence="17" type="ORF">MUN89_10950</name>
</gene>
<keyword evidence="6" id="KW-1003">Cell membrane</keyword>
<dbReference type="EC" id="3.4.16.4" evidence="5"/>
<evidence type="ECO:0000256" key="12">
    <source>
        <dbReference type="ARBA" id="ARBA00023316"/>
    </source>
</evidence>
<keyword evidence="11 14" id="KW-0472">Membrane</keyword>
<protein>
    <recommendedName>
        <fullName evidence="5">serine-type D-Ala-D-Ala carboxypeptidase</fullName>
        <ecNumber evidence="5">3.4.16.4</ecNumber>
    </recommendedName>
</protein>
<keyword evidence="12" id="KW-0961">Cell wall biogenesis/degradation</keyword>
<dbReference type="RefSeq" id="WP_244707670.1">
    <property type="nucleotide sequence ID" value="NZ_CP095073.1"/>
</dbReference>
<comment type="catalytic activity">
    <reaction evidence="13">
        <text>Preferential cleavage: (Ac)2-L-Lys-D-Ala-|-D-Ala. Also transpeptidation of peptidyl-alanyl moieties that are N-acyl substituents of D-alanine.</text>
        <dbReference type="EC" id="3.4.16.4"/>
    </reaction>
</comment>
<name>A0ABY4EKB9_9BACI</name>
<reference evidence="17 18" key="1">
    <citation type="submission" date="2022-04" db="EMBL/GenBank/DDBJ databases">
        <title>Halobacillus sp. isolated from saltern.</title>
        <authorList>
            <person name="Won M."/>
            <person name="Lee C.-M."/>
            <person name="Woen H.-Y."/>
            <person name="Kwon S.-W."/>
        </authorList>
    </citation>
    <scope>NUCLEOTIDE SEQUENCE [LARGE SCALE GENOMIC DNA]</scope>
    <source>
        <strain evidence="17 18">SSBR10-3</strain>
    </source>
</reference>
<evidence type="ECO:0000259" key="15">
    <source>
        <dbReference type="Pfam" id="PF00905"/>
    </source>
</evidence>
<comment type="subcellular location">
    <subcellularLocation>
        <location evidence="2">Cell membrane</location>
    </subcellularLocation>
    <subcellularLocation>
        <location evidence="1">Membrane</location>
        <topology evidence="1">Single-pass membrane protein</topology>
    </subcellularLocation>
</comment>
<proteinExistence type="inferred from homology"/>
<evidence type="ECO:0000256" key="14">
    <source>
        <dbReference type="SAM" id="Phobius"/>
    </source>
</evidence>
<evidence type="ECO:0000256" key="11">
    <source>
        <dbReference type="ARBA" id="ARBA00023136"/>
    </source>
</evidence>
<evidence type="ECO:0000313" key="18">
    <source>
        <dbReference type="Proteomes" id="UP000831787"/>
    </source>
</evidence>
<dbReference type="SUPFAM" id="SSF56519">
    <property type="entry name" value="Penicillin binding protein dimerisation domain"/>
    <property type="match status" value="1"/>
</dbReference>
<evidence type="ECO:0000256" key="4">
    <source>
        <dbReference type="ARBA" id="ARBA00007171"/>
    </source>
</evidence>
<evidence type="ECO:0000259" key="16">
    <source>
        <dbReference type="Pfam" id="PF03717"/>
    </source>
</evidence>
<dbReference type="Gene3D" id="1.10.10.1230">
    <property type="entry name" value="Penicillin-binding protein, N-terminal non-catalytic domain, head sub-domain"/>
    <property type="match status" value="1"/>
</dbReference>
<evidence type="ECO:0000256" key="9">
    <source>
        <dbReference type="ARBA" id="ARBA00022984"/>
    </source>
</evidence>
<dbReference type="SUPFAM" id="SSF56601">
    <property type="entry name" value="beta-lactamase/transpeptidase-like"/>
    <property type="match status" value="1"/>
</dbReference>
<comment type="similarity">
    <text evidence="4">Belongs to the transpeptidase family.</text>
</comment>
<dbReference type="InterPro" id="IPR050515">
    <property type="entry name" value="Beta-lactam/transpept"/>
</dbReference>
<dbReference type="Gene3D" id="3.40.710.10">
    <property type="entry name" value="DD-peptidase/beta-lactamase superfamily"/>
    <property type="match status" value="1"/>
</dbReference>
<dbReference type="Pfam" id="PF00905">
    <property type="entry name" value="Transpeptidase"/>
    <property type="match status" value="1"/>
</dbReference>
<keyword evidence="9" id="KW-0573">Peptidoglycan synthesis</keyword>
<dbReference type="InterPro" id="IPR036138">
    <property type="entry name" value="PBP_dimer_sf"/>
</dbReference>
<evidence type="ECO:0000256" key="7">
    <source>
        <dbReference type="ARBA" id="ARBA00022692"/>
    </source>
</evidence>
<evidence type="ECO:0000256" key="2">
    <source>
        <dbReference type="ARBA" id="ARBA00004236"/>
    </source>
</evidence>
<dbReference type="InterPro" id="IPR001460">
    <property type="entry name" value="PCN-bd_Tpept"/>
</dbReference>
<dbReference type="InterPro" id="IPR012338">
    <property type="entry name" value="Beta-lactam/transpept-like"/>
</dbReference>
<dbReference type="EMBL" id="CP095073">
    <property type="protein sequence ID" value="UOQ42506.1"/>
    <property type="molecule type" value="Genomic_DNA"/>
</dbReference>
<feature type="transmembrane region" description="Helical" evidence="14">
    <location>
        <begin position="21"/>
        <end position="43"/>
    </location>
</feature>
<evidence type="ECO:0000256" key="1">
    <source>
        <dbReference type="ARBA" id="ARBA00004167"/>
    </source>
</evidence>
<dbReference type="PANTHER" id="PTHR30627">
    <property type="entry name" value="PEPTIDOGLYCAN D,D-TRANSPEPTIDASE"/>
    <property type="match status" value="1"/>
</dbReference>
<accession>A0ABY4EKB9</accession>
<evidence type="ECO:0000256" key="8">
    <source>
        <dbReference type="ARBA" id="ARBA00022960"/>
    </source>
</evidence>
<feature type="domain" description="Penicillin-binding protein dimerisation" evidence="16">
    <location>
        <begin position="62"/>
        <end position="297"/>
    </location>
</feature>
<evidence type="ECO:0000256" key="3">
    <source>
        <dbReference type="ARBA" id="ARBA00004752"/>
    </source>
</evidence>